<evidence type="ECO:0000313" key="5">
    <source>
        <dbReference type="EMBL" id="SNB61283.1"/>
    </source>
</evidence>
<dbReference type="SUPFAM" id="SSF63411">
    <property type="entry name" value="LuxS/MPP-like metallohydrolase"/>
    <property type="match status" value="2"/>
</dbReference>
<dbReference type="OrthoDB" id="9811314at2"/>
<evidence type="ECO:0000313" key="6">
    <source>
        <dbReference type="Proteomes" id="UP000197025"/>
    </source>
</evidence>
<evidence type="ECO:0000259" key="4">
    <source>
        <dbReference type="Pfam" id="PF05193"/>
    </source>
</evidence>
<keyword evidence="5" id="KW-0645">Protease</keyword>
<name>A0A212QPB8_9CHLR</name>
<dbReference type="InterPro" id="IPR007863">
    <property type="entry name" value="Peptidase_M16_C"/>
</dbReference>
<dbReference type="PANTHER" id="PTHR11851:SF49">
    <property type="entry name" value="MITOCHONDRIAL-PROCESSING PEPTIDASE SUBUNIT ALPHA"/>
    <property type="match status" value="1"/>
</dbReference>
<feature type="region of interest" description="Disordered" evidence="2">
    <location>
        <begin position="1"/>
        <end position="23"/>
    </location>
</feature>
<proteinExistence type="inferred from homology"/>
<dbReference type="Pfam" id="PF05193">
    <property type="entry name" value="Peptidase_M16_C"/>
    <property type="match status" value="1"/>
</dbReference>
<dbReference type="PANTHER" id="PTHR11851">
    <property type="entry name" value="METALLOPROTEASE"/>
    <property type="match status" value="1"/>
</dbReference>
<dbReference type="Gene3D" id="3.30.830.10">
    <property type="entry name" value="Metalloenzyme, LuxS/M16 peptidase-like"/>
    <property type="match status" value="2"/>
</dbReference>
<organism evidence="5 6">
    <name type="scientific">Thermoflexus hugenholtzii JAD2</name>
    <dbReference type="NCBI Taxonomy" id="877466"/>
    <lineage>
        <taxon>Bacteria</taxon>
        <taxon>Bacillati</taxon>
        <taxon>Chloroflexota</taxon>
        <taxon>Thermoflexia</taxon>
        <taxon>Thermoflexales</taxon>
        <taxon>Thermoflexaceae</taxon>
        <taxon>Thermoflexus</taxon>
    </lineage>
</organism>
<keyword evidence="5" id="KW-0378">Hydrolase</keyword>
<protein>
    <submittedName>
        <fullName evidence="5">Zinc protease</fullName>
    </submittedName>
</protein>
<keyword evidence="6" id="KW-1185">Reference proteome</keyword>
<dbReference type="EMBL" id="FYEK01000012">
    <property type="protein sequence ID" value="SNB61283.1"/>
    <property type="molecule type" value="Genomic_DNA"/>
</dbReference>
<gene>
    <name evidence="5" type="ORF">SAMN02746019_00027100</name>
</gene>
<evidence type="ECO:0000259" key="3">
    <source>
        <dbReference type="Pfam" id="PF00675"/>
    </source>
</evidence>
<dbReference type="GO" id="GO:0008233">
    <property type="term" value="F:peptidase activity"/>
    <property type="evidence" value="ECO:0007669"/>
    <property type="project" value="UniProtKB-KW"/>
</dbReference>
<dbReference type="FunCoup" id="A0A212QPB8">
    <property type="interactions" value="419"/>
</dbReference>
<feature type="domain" description="Peptidase M16 N-terminal" evidence="3">
    <location>
        <begin position="37"/>
        <end position="181"/>
    </location>
</feature>
<dbReference type="InterPro" id="IPR011765">
    <property type="entry name" value="Pept_M16_N"/>
</dbReference>
<sequence length="448" mass="51270">MARRAPAPPVPSRSRRRPRPVRRDGFLKTSLDNGLTVVLKEQHHAPVVTFWIWYRVGSRDEPTGLTGISHWVEHMLFKGTPTYPKGTLDRLISREGGAWNGMTWLDFTTYFETLPSDRWTIAPEIEADRMTKALFHPKEVEAERTVILSERHGYENNPLFLLSEQVQALAFQAHPYGHEVIGWPGDLQTITREDLYRHYRTYYAPNNAVVVAVGDFRIPEALRVIERAFGRIRPVPEIPRLRVQEPPPRGERRTVLEGEGNTAYLEIAYLIPEATHPDFLPLVVLNAVFTGTGSLSFSGGTSNKTSRLYRALVERGIAADIEGSLIPTVEPFLYRLIATLQPGRHPQEAEAVIDAEIDRLQTEPLRPEEFEKALKQARADFAYSSESVTNQGFWYGWSEIFADYTWFEGYLDRLKQVTPEDVQRVARIYLVRSRRTVGWYLPTRRAAS</sequence>
<dbReference type="InterPro" id="IPR050361">
    <property type="entry name" value="MPP/UQCRC_Complex"/>
</dbReference>
<dbReference type="InParanoid" id="A0A212QPB8"/>
<evidence type="ECO:0000256" key="1">
    <source>
        <dbReference type="ARBA" id="ARBA00007261"/>
    </source>
</evidence>
<feature type="compositionally biased region" description="Pro residues" evidence="2">
    <location>
        <begin position="1"/>
        <end position="11"/>
    </location>
</feature>
<accession>A0A212QPB8</accession>
<dbReference type="GO" id="GO:0006508">
    <property type="term" value="P:proteolysis"/>
    <property type="evidence" value="ECO:0007669"/>
    <property type="project" value="UniProtKB-KW"/>
</dbReference>
<dbReference type="AlphaFoldDB" id="A0A212QPB8"/>
<dbReference type="GO" id="GO:0046872">
    <property type="term" value="F:metal ion binding"/>
    <property type="evidence" value="ECO:0007669"/>
    <property type="project" value="InterPro"/>
</dbReference>
<evidence type="ECO:0000256" key="2">
    <source>
        <dbReference type="SAM" id="MobiDB-lite"/>
    </source>
</evidence>
<dbReference type="InterPro" id="IPR011249">
    <property type="entry name" value="Metalloenz_LuxS/M16"/>
</dbReference>
<dbReference type="RefSeq" id="WP_088570511.1">
    <property type="nucleotide sequence ID" value="NZ_FYEK01000012.1"/>
</dbReference>
<dbReference type="Proteomes" id="UP000197025">
    <property type="component" value="Unassembled WGS sequence"/>
</dbReference>
<feature type="domain" description="Peptidase M16 C-terminal" evidence="4">
    <location>
        <begin position="189"/>
        <end position="376"/>
    </location>
</feature>
<reference evidence="6" key="1">
    <citation type="submission" date="2017-06" db="EMBL/GenBank/DDBJ databases">
        <authorList>
            <person name="Varghese N."/>
            <person name="Submissions S."/>
        </authorList>
    </citation>
    <scope>NUCLEOTIDE SEQUENCE [LARGE SCALE GENOMIC DNA]</scope>
    <source>
        <strain evidence="6">JAD2</strain>
    </source>
</reference>
<dbReference type="Pfam" id="PF00675">
    <property type="entry name" value="Peptidase_M16"/>
    <property type="match status" value="1"/>
</dbReference>
<comment type="similarity">
    <text evidence="1">Belongs to the peptidase M16 family.</text>
</comment>